<protein>
    <submittedName>
        <fullName evidence="1">NAD kinase</fullName>
    </submittedName>
</protein>
<name>A0A0K1Q7A3_9BACT</name>
<dbReference type="InterPro" id="IPR016064">
    <property type="entry name" value="NAD/diacylglycerol_kinase_sf"/>
</dbReference>
<dbReference type="Gene3D" id="3.40.50.10330">
    <property type="entry name" value="Probable inorganic polyphosphate/atp-NAD kinase, domain 1"/>
    <property type="match status" value="1"/>
</dbReference>
<dbReference type="EMBL" id="CP012333">
    <property type="protein sequence ID" value="AKV01618.1"/>
    <property type="molecule type" value="Genomic_DNA"/>
</dbReference>
<dbReference type="PANTHER" id="PTHR20275">
    <property type="entry name" value="NAD KINASE"/>
    <property type="match status" value="1"/>
</dbReference>
<dbReference type="Pfam" id="PF01513">
    <property type="entry name" value="NAD_kinase"/>
    <property type="match status" value="1"/>
</dbReference>
<dbReference type="GO" id="GO:0003951">
    <property type="term" value="F:NAD+ kinase activity"/>
    <property type="evidence" value="ECO:0007669"/>
    <property type="project" value="InterPro"/>
</dbReference>
<dbReference type="GO" id="GO:0006741">
    <property type="term" value="P:NADP+ biosynthetic process"/>
    <property type="evidence" value="ECO:0007669"/>
    <property type="project" value="InterPro"/>
</dbReference>
<dbReference type="GO" id="GO:0005524">
    <property type="term" value="F:ATP binding"/>
    <property type="evidence" value="ECO:0007669"/>
    <property type="project" value="UniProtKB-ARBA"/>
</dbReference>
<dbReference type="OrthoDB" id="9774737at2"/>
<keyword evidence="2" id="KW-1185">Reference proteome</keyword>
<accession>A0A0K1Q7A3</accession>
<dbReference type="SUPFAM" id="SSF111331">
    <property type="entry name" value="NAD kinase/diacylglycerol kinase-like"/>
    <property type="match status" value="1"/>
</dbReference>
<dbReference type="InterPro" id="IPR002504">
    <property type="entry name" value="NADK"/>
</dbReference>
<dbReference type="AlphaFoldDB" id="A0A0K1Q7A3"/>
<reference evidence="1 2" key="1">
    <citation type="submission" date="2015-08" db="EMBL/GenBank/DDBJ databases">
        <authorList>
            <person name="Babu N.S."/>
            <person name="Beckwith C.J."/>
            <person name="Beseler K.G."/>
            <person name="Brison A."/>
            <person name="Carone J.V."/>
            <person name="Caskin T.P."/>
            <person name="Diamond M."/>
            <person name="Durham M.E."/>
            <person name="Foxe J.M."/>
            <person name="Go M."/>
            <person name="Henderson B.A."/>
            <person name="Jones I.B."/>
            <person name="McGettigan J.A."/>
            <person name="Micheletti S.J."/>
            <person name="Nasrallah M.E."/>
            <person name="Ortiz D."/>
            <person name="Piller C.R."/>
            <person name="Privatt S.R."/>
            <person name="Schneider S.L."/>
            <person name="Sharp S."/>
            <person name="Smith T.C."/>
            <person name="Stanton J.D."/>
            <person name="Ullery H.E."/>
            <person name="Wilson R.J."/>
            <person name="Serrano M.G."/>
            <person name="Buck G."/>
            <person name="Lee V."/>
            <person name="Wang Y."/>
            <person name="Carvalho R."/>
            <person name="Voegtly L."/>
            <person name="Shi R."/>
            <person name="Duckworth R."/>
            <person name="Johnson A."/>
            <person name="Loviza R."/>
            <person name="Walstead R."/>
            <person name="Shah Z."/>
            <person name="Kiflezghi M."/>
            <person name="Wade K."/>
            <person name="Ball S.L."/>
            <person name="Bradley K.W."/>
            <person name="Asai D.J."/>
            <person name="Bowman C.A."/>
            <person name="Russell D.A."/>
            <person name="Pope W.H."/>
            <person name="Jacobs-Sera D."/>
            <person name="Hendrix R.W."/>
            <person name="Hatfull G.F."/>
        </authorList>
    </citation>
    <scope>NUCLEOTIDE SEQUENCE [LARGE SCALE GENOMIC DNA]</scope>
    <source>
        <strain evidence="1 2">DSM 27648</strain>
    </source>
</reference>
<dbReference type="Proteomes" id="UP000064967">
    <property type="component" value="Chromosome"/>
</dbReference>
<dbReference type="STRING" id="1391654.AKJ09_08281"/>
<dbReference type="InterPro" id="IPR017438">
    <property type="entry name" value="ATP-NAD_kinase_N"/>
</dbReference>
<dbReference type="KEGG" id="llu:AKJ09_08281"/>
<dbReference type="PANTHER" id="PTHR20275:SF28">
    <property type="entry name" value="NADH KINASE"/>
    <property type="match status" value="1"/>
</dbReference>
<evidence type="ECO:0000313" key="1">
    <source>
        <dbReference type="EMBL" id="AKV01618.1"/>
    </source>
</evidence>
<proteinExistence type="predicted"/>
<keyword evidence="1" id="KW-0808">Transferase</keyword>
<evidence type="ECO:0000313" key="2">
    <source>
        <dbReference type="Proteomes" id="UP000064967"/>
    </source>
</evidence>
<dbReference type="RefSeq" id="WP_146652686.1">
    <property type="nucleotide sequence ID" value="NZ_CP012333.1"/>
</dbReference>
<organism evidence="1 2">
    <name type="scientific">Labilithrix luteola</name>
    <dbReference type="NCBI Taxonomy" id="1391654"/>
    <lineage>
        <taxon>Bacteria</taxon>
        <taxon>Pseudomonadati</taxon>
        <taxon>Myxococcota</taxon>
        <taxon>Polyangia</taxon>
        <taxon>Polyangiales</taxon>
        <taxon>Labilitrichaceae</taxon>
        <taxon>Labilithrix</taxon>
    </lineage>
</organism>
<keyword evidence="1" id="KW-0418">Kinase</keyword>
<gene>
    <name evidence="1" type="ORF">AKJ09_08281</name>
</gene>
<sequence length="305" mass="33220">MARTSQKPKVAIVVKRTTYRKFVVEEHDPVIARLMRRRDPTVMRLKQSHDAHEATMREVDEALDELGADVVFRGGARGRIPQRVDLVVTVGGDGTLLAASHQIGDGIPLLGINSAPESSVGFFCGAKKGNVRAMLERALAGTLVKTELARMRVDLNGKTLHARVLNEALFCHASPAATSRYILRITRANGKVLEEDQRSSGMWIGPAAGSTAAQRSAGGSVLPLTSKRIQYVVREPYTPAGGRLRAPMGLLDPDGSLVLRSKMREAKVFLDGHRIVHAITIGDVLEMRRSPDRLTVLGIATKQRV</sequence>
<dbReference type="GO" id="GO:0051287">
    <property type="term" value="F:NAD binding"/>
    <property type="evidence" value="ECO:0007669"/>
    <property type="project" value="UniProtKB-ARBA"/>
</dbReference>